<dbReference type="Proteomes" id="UP001220010">
    <property type="component" value="Unassembled WGS sequence"/>
</dbReference>
<comment type="caution">
    <text evidence="4">The sequence shown here is derived from an EMBL/GenBank/DDBJ whole genome shotgun (WGS) entry which is preliminary data.</text>
</comment>
<sequence>MKTAERFLHSAERNLEIEENEMAEIASRALWEAFFCVGAYLGIVVIFRERFNSGGRLARFMADNSFAVYFFHPVIQIPRHRRHAGGRPAPPRQVRRGSGGGGADMLCGERDGGEEDSTIEKSSIIDILCKGQQIGRRLMEVEIC</sequence>
<reference evidence="4 5" key="1">
    <citation type="submission" date="2023-03" db="EMBL/GenBank/DDBJ databases">
        <title>WGS of Methanotrichaceae archaeon Mx.</title>
        <authorList>
            <person name="Sorokin D.Y."/>
            <person name="Merkel A.Y."/>
        </authorList>
    </citation>
    <scope>NUCLEOTIDE SEQUENCE [LARGE SCALE GENOMIC DNA]</scope>
    <source>
        <strain evidence="4 5">Mx</strain>
    </source>
</reference>
<keyword evidence="5" id="KW-1185">Reference proteome</keyword>
<gene>
    <name evidence="4" type="ORF">P0O15_08700</name>
</gene>
<evidence type="ECO:0000313" key="5">
    <source>
        <dbReference type="Proteomes" id="UP001220010"/>
    </source>
</evidence>
<evidence type="ECO:0000256" key="2">
    <source>
        <dbReference type="SAM" id="MobiDB-lite"/>
    </source>
</evidence>
<feature type="region of interest" description="Disordered" evidence="2">
    <location>
        <begin position="81"/>
        <end position="118"/>
    </location>
</feature>
<feature type="transmembrane region" description="Helical" evidence="3">
    <location>
        <begin position="29"/>
        <end position="47"/>
    </location>
</feature>
<organism evidence="4 5">
    <name type="scientific">Candidatus Methanocrinis natronophilus</name>
    <dbReference type="NCBI Taxonomy" id="3033396"/>
    <lineage>
        <taxon>Archaea</taxon>
        <taxon>Methanobacteriati</taxon>
        <taxon>Methanobacteriota</taxon>
        <taxon>Stenosarchaea group</taxon>
        <taxon>Methanomicrobia</taxon>
        <taxon>Methanotrichales</taxon>
        <taxon>Methanotrichaceae</taxon>
        <taxon>Methanocrinis</taxon>
    </lineage>
</organism>
<dbReference type="EMBL" id="JARFPK010000031">
    <property type="protein sequence ID" value="MDF0591240.1"/>
    <property type="molecule type" value="Genomic_DNA"/>
</dbReference>
<keyword evidence="3" id="KW-1133">Transmembrane helix</keyword>
<feature type="coiled-coil region" evidence="1">
    <location>
        <begin position="1"/>
        <end position="28"/>
    </location>
</feature>
<protein>
    <submittedName>
        <fullName evidence="4">Uncharacterized protein</fullName>
    </submittedName>
</protein>
<keyword evidence="1" id="KW-0175">Coiled coil</keyword>
<accession>A0ABT5X956</accession>
<evidence type="ECO:0000256" key="3">
    <source>
        <dbReference type="SAM" id="Phobius"/>
    </source>
</evidence>
<keyword evidence="3" id="KW-0812">Transmembrane</keyword>
<evidence type="ECO:0000313" key="4">
    <source>
        <dbReference type="EMBL" id="MDF0591240.1"/>
    </source>
</evidence>
<name>A0ABT5X956_9EURY</name>
<dbReference type="RefSeq" id="WP_316966978.1">
    <property type="nucleotide sequence ID" value="NZ_JARFPK010000031.1"/>
</dbReference>
<evidence type="ECO:0000256" key="1">
    <source>
        <dbReference type="SAM" id="Coils"/>
    </source>
</evidence>
<proteinExistence type="predicted"/>
<keyword evidence="3" id="KW-0472">Membrane</keyword>